<dbReference type="Gene3D" id="3.60.21.10">
    <property type="match status" value="1"/>
</dbReference>
<evidence type="ECO:0000313" key="4">
    <source>
        <dbReference type="Proteomes" id="UP000214746"/>
    </source>
</evidence>
<keyword evidence="1" id="KW-0732">Signal</keyword>
<dbReference type="AlphaFoldDB" id="A0A2W1NU21"/>
<sequence>MKTLSCTVFLTLCLIAARLLPAFAAADAPVSVTDSVYDESVADSVYNKSFTGSDIVKKKPRLTFPVVSDIHIQSWDGASHQKFKSALTDLHAVDAHSDALVINGDLANGMPADYDKLKELIAETPHAKHVMYSIGNHEFYKAWFDSSGNWNSADFPNGQTEQASIQRFLRFAGLKQVYYERQIQGYSFIFLGSEQYRQSDPANLEDAYLSDTQLDWLKQTLKKRAAGNKPVFVFLHQPLPHTVAGTSFCCVNNRAIVQHEELKRILSEYPEVIFFTAHTHWELKLPDTLVRDGFTMVNSSSVIQPWTDNNNGGETVLGPEASEGLYVEVYKDEVRIRGRDFHNRRWIPEAQFSVPLKHSAD</sequence>
<feature type="signal peptide" evidence="1">
    <location>
        <begin position="1"/>
        <end position="24"/>
    </location>
</feature>
<dbReference type="PANTHER" id="PTHR43143">
    <property type="entry name" value="METALLOPHOSPHOESTERASE, CALCINEURIN SUPERFAMILY"/>
    <property type="match status" value="1"/>
</dbReference>
<dbReference type="InterPro" id="IPR004843">
    <property type="entry name" value="Calcineurin-like_PHP"/>
</dbReference>
<gene>
    <name evidence="3" type="ORF">CBW46_007190</name>
</gene>
<dbReference type="RefSeq" id="WP_089199297.1">
    <property type="nucleotide sequence ID" value="NZ_NHRJ02000002.1"/>
</dbReference>
<dbReference type="InterPro" id="IPR051918">
    <property type="entry name" value="STPP_CPPED1"/>
</dbReference>
<reference evidence="3" key="1">
    <citation type="submission" date="2018-06" db="EMBL/GenBank/DDBJ databases">
        <title>Paenibacillus xerothermodurans sp. nov. an extremely dry heat resistant spore forming bacterium isolated from the soil of Cape Canaveral, Florida.</title>
        <authorList>
            <person name="Seuylemezian A."/>
            <person name="Kaur N."/>
            <person name="Patil P."/>
            <person name="Patil P."/>
            <person name="Mayilraj S."/>
            <person name="Vaishampayan P."/>
        </authorList>
    </citation>
    <scope>NUCLEOTIDE SEQUENCE [LARGE SCALE GENOMIC DNA]</scope>
    <source>
        <strain evidence="3">ATCC 27380</strain>
    </source>
</reference>
<comment type="caution">
    <text evidence="3">The sequence shown here is derived from an EMBL/GenBank/DDBJ whole genome shotgun (WGS) entry which is preliminary data.</text>
</comment>
<dbReference type="Proteomes" id="UP000214746">
    <property type="component" value="Unassembled WGS sequence"/>
</dbReference>
<feature type="domain" description="Calcineurin-like phosphoesterase" evidence="2">
    <location>
        <begin position="66"/>
        <end position="281"/>
    </location>
</feature>
<organism evidence="3 4">
    <name type="scientific">Paenibacillus xerothermodurans</name>
    <dbReference type="NCBI Taxonomy" id="1977292"/>
    <lineage>
        <taxon>Bacteria</taxon>
        <taxon>Bacillati</taxon>
        <taxon>Bacillota</taxon>
        <taxon>Bacilli</taxon>
        <taxon>Bacillales</taxon>
        <taxon>Paenibacillaceae</taxon>
        <taxon>Paenibacillus</taxon>
    </lineage>
</organism>
<accession>A0A2W1NU21</accession>
<evidence type="ECO:0000313" key="3">
    <source>
        <dbReference type="EMBL" id="PZE22153.1"/>
    </source>
</evidence>
<dbReference type="SUPFAM" id="SSF56300">
    <property type="entry name" value="Metallo-dependent phosphatases"/>
    <property type="match status" value="1"/>
</dbReference>
<dbReference type="EMBL" id="NHRJ02000002">
    <property type="protein sequence ID" value="PZE22153.1"/>
    <property type="molecule type" value="Genomic_DNA"/>
</dbReference>
<keyword evidence="4" id="KW-1185">Reference proteome</keyword>
<dbReference type="OrthoDB" id="1645838at2"/>
<feature type="chain" id="PRO_5015920219" evidence="1">
    <location>
        <begin position="25"/>
        <end position="361"/>
    </location>
</feature>
<dbReference type="Pfam" id="PF00149">
    <property type="entry name" value="Metallophos"/>
    <property type="match status" value="1"/>
</dbReference>
<evidence type="ECO:0000259" key="2">
    <source>
        <dbReference type="Pfam" id="PF00149"/>
    </source>
</evidence>
<dbReference type="PANTHER" id="PTHR43143:SF1">
    <property type="entry name" value="SERINE_THREONINE-PROTEIN PHOSPHATASE CPPED1"/>
    <property type="match status" value="1"/>
</dbReference>
<proteinExistence type="predicted"/>
<protein>
    <submittedName>
        <fullName evidence="3">Metallophosphoesterase</fullName>
    </submittedName>
</protein>
<name>A0A2W1NU21_PAEXE</name>
<evidence type="ECO:0000256" key="1">
    <source>
        <dbReference type="SAM" id="SignalP"/>
    </source>
</evidence>
<dbReference type="GO" id="GO:0016787">
    <property type="term" value="F:hydrolase activity"/>
    <property type="evidence" value="ECO:0007669"/>
    <property type="project" value="InterPro"/>
</dbReference>
<dbReference type="InterPro" id="IPR029052">
    <property type="entry name" value="Metallo-depent_PP-like"/>
</dbReference>